<dbReference type="InterPro" id="IPR041931">
    <property type="entry name" value="DNA_pol3_alpha_thumb_dom"/>
</dbReference>
<dbReference type="GO" id="GO:0005737">
    <property type="term" value="C:cytoplasm"/>
    <property type="evidence" value="ECO:0007669"/>
    <property type="project" value="UniProtKB-SubCell"/>
</dbReference>
<comment type="subcellular location">
    <subcellularLocation>
        <location evidence="1">Cytoplasm</location>
    </subcellularLocation>
</comment>
<dbReference type="Gene3D" id="2.40.50.140">
    <property type="entry name" value="Nucleic acid-binding proteins"/>
    <property type="match status" value="1"/>
</dbReference>
<keyword evidence="8" id="KW-0239">DNA-directed DNA polymerase</keyword>
<dbReference type="NCBIfam" id="NF004226">
    <property type="entry name" value="PRK05673.1"/>
    <property type="match status" value="1"/>
</dbReference>
<dbReference type="EC" id="2.7.7.7" evidence="2"/>
<dbReference type="InterPro" id="IPR012340">
    <property type="entry name" value="NA-bd_OB-fold"/>
</dbReference>
<evidence type="ECO:0000256" key="2">
    <source>
        <dbReference type="ARBA" id="ARBA00012417"/>
    </source>
</evidence>
<dbReference type="Gene3D" id="1.10.10.1600">
    <property type="entry name" value="Bacterial DNA polymerase III alpha subunit, thumb domain"/>
    <property type="match status" value="1"/>
</dbReference>
<organism evidence="11 12">
    <name type="scientific">Woeseia oceani</name>
    <dbReference type="NCBI Taxonomy" id="1548547"/>
    <lineage>
        <taxon>Bacteria</taxon>
        <taxon>Pseudomonadati</taxon>
        <taxon>Pseudomonadota</taxon>
        <taxon>Gammaproteobacteria</taxon>
        <taxon>Woeseiales</taxon>
        <taxon>Woeseiaceae</taxon>
        <taxon>Woeseia</taxon>
    </lineage>
</organism>
<evidence type="ECO:0000256" key="3">
    <source>
        <dbReference type="ARBA" id="ARBA00019114"/>
    </source>
</evidence>
<evidence type="ECO:0000256" key="6">
    <source>
        <dbReference type="ARBA" id="ARBA00022695"/>
    </source>
</evidence>
<dbReference type="Pfam" id="PF14579">
    <property type="entry name" value="HHH_6"/>
    <property type="match status" value="1"/>
</dbReference>
<dbReference type="InterPro" id="IPR011708">
    <property type="entry name" value="DNA_pol3_alpha_NTPase_dom"/>
</dbReference>
<dbReference type="Gene3D" id="1.10.150.870">
    <property type="match status" value="1"/>
</dbReference>
<dbReference type="FunFam" id="1.10.10.1600:FF:000001">
    <property type="entry name" value="DNA polymerase III subunit alpha"/>
    <property type="match status" value="1"/>
</dbReference>
<sequence>MSKPFVHLHLHTEYSIVDGTVRIPALMQRCEDTGMPAVALTDQNNIFALVKFYRKALAHGIKPIIGADLRIRRDEEGGLYDGLVLLCQNQQGYQNLTTLVSRCYLEGQYRGVPMAHRDWLDADNCKGLIALSGGMHGDVGRALTNGHEDEAEAMLERWQGVFGDRYYLELTRTGRSGEASCMQRSLQLASRRGVAVVASNDVRFLDASDFNAHEARVCIHDGRTLDDASRTRKYSAEQYLRNGDEMAALFADVPEAISNSLEIARRCNLNLTLGQSVLPAFPVPEGQTTEEFLRAESERGLEQMLRRKALADKIPQERLEAIATPYRQRLVSELDVICEMGFPGYFLIVADFIRWAKEQEIPVGPGRGSGAGSLVAYVLGITDIDPLQYDLLFERFLNPERVSMPDFDVDFCMEGRDRVIDYVAERYGRERVSQIITYGTMAAKAVVRDTGRVLGHPYGFVDRIAKQIPFEIGMTLDKALEQEAELAAMYKDDDEVRGLIDLARSLEGLARNAGKHAGGVVIAPGKLTDFTPLYCEEGGINVVTQLDKDDVEAAGLVKFDFLGLKTLTIIDWAVRIVNADRADNPLDIASLPMDDALTFEQLRACNTTAVFQLESRGMRDLIKRLKPDQFEDLIALVALFRPGPLQSGMVDDFITRKHDLNKADIDYLHPDLTTVLGPTYGVILYQEQVMQIAQVLAGYTLGGADLLRRAMGKKKPEEMAKQREIFVDGATERGVEKATATRIFDLMEKFAGYGFNKSHSAAYALLSYQTGYLKAHHPEAFMAAVMTADIDNTDRLVMLKDDCRQLGIRLLPPDINRSAYEFGVAGERQILYGLGAIKGVGRSAVESMIREREERGPYSSLVEFVRRIDLDRVNRRALEAMIKSGALDGFANSRRGLIEQLPEAIKSAGQAARAAAAGQNDMFGLAEVATPEPVPEMTSTLREWADVERLKNEKEALGLYLTGHPFDAVRGDAGYFVDGRLGDIGSEPAPQSNGERNFAQARREVTVAGLIMDIRKRGNRVTVVLDDDTGRLELSLFGEAFQEFRDLLAKDEIVVVSGGLRYDDFSASWQVNAKNILPIDRVIEQRARSMILRLQPNGQGQNMLAQLHDVLLPYRKGHCDVAVQYTGTGARARLSLGADWNVRPSRELRDKLTELLGRDSVRLLYAPSREMM</sequence>
<dbReference type="GO" id="GO:0006260">
    <property type="term" value="P:DNA replication"/>
    <property type="evidence" value="ECO:0007669"/>
    <property type="project" value="UniProtKB-KW"/>
</dbReference>
<comment type="catalytic activity">
    <reaction evidence="9">
        <text>DNA(n) + a 2'-deoxyribonucleoside 5'-triphosphate = DNA(n+1) + diphosphate</text>
        <dbReference type="Rhea" id="RHEA:22508"/>
        <dbReference type="Rhea" id="RHEA-COMP:17339"/>
        <dbReference type="Rhea" id="RHEA-COMP:17340"/>
        <dbReference type="ChEBI" id="CHEBI:33019"/>
        <dbReference type="ChEBI" id="CHEBI:61560"/>
        <dbReference type="ChEBI" id="CHEBI:173112"/>
        <dbReference type="EC" id="2.7.7.7"/>
    </reaction>
</comment>
<accession>A0A193LF45</accession>
<keyword evidence="6" id="KW-0548">Nucleotidyltransferase</keyword>
<keyword evidence="4" id="KW-0963">Cytoplasm</keyword>
<evidence type="ECO:0000256" key="8">
    <source>
        <dbReference type="ARBA" id="ARBA00022932"/>
    </source>
</evidence>
<keyword evidence="5" id="KW-0808">Transferase</keyword>
<evidence type="ECO:0000256" key="4">
    <source>
        <dbReference type="ARBA" id="ARBA00022490"/>
    </source>
</evidence>
<evidence type="ECO:0000256" key="9">
    <source>
        <dbReference type="ARBA" id="ARBA00049244"/>
    </source>
</evidence>
<evidence type="ECO:0000313" key="12">
    <source>
        <dbReference type="Proteomes" id="UP000092695"/>
    </source>
</evidence>
<dbReference type="InterPro" id="IPR004013">
    <property type="entry name" value="PHP_dom"/>
</dbReference>
<dbReference type="GO" id="GO:0003676">
    <property type="term" value="F:nucleic acid binding"/>
    <property type="evidence" value="ECO:0007669"/>
    <property type="project" value="InterPro"/>
</dbReference>
<dbReference type="Pfam" id="PF17657">
    <property type="entry name" value="DNA_pol3_finger"/>
    <property type="match status" value="1"/>
</dbReference>
<evidence type="ECO:0000256" key="1">
    <source>
        <dbReference type="ARBA" id="ARBA00004496"/>
    </source>
</evidence>
<dbReference type="CDD" id="cd07433">
    <property type="entry name" value="PHP_PolIIIA_DnaE1"/>
    <property type="match status" value="1"/>
</dbReference>
<feature type="domain" description="Polymerase/histidinol phosphatase N-terminal" evidence="10">
    <location>
        <begin position="6"/>
        <end position="73"/>
    </location>
</feature>
<dbReference type="InterPro" id="IPR048472">
    <property type="entry name" value="DNA_pol_IIIA_C"/>
</dbReference>
<dbReference type="SMART" id="SM00481">
    <property type="entry name" value="POLIIIAc"/>
    <property type="match status" value="1"/>
</dbReference>
<dbReference type="OrthoDB" id="9803237at2"/>
<evidence type="ECO:0000256" key="5">
    <source>
        <dbReference type="ARBA" id="ARBA00022679"/>
    </source>
</evidence>
<dbReference type="Pfam" id="PF20914">
    <property type="entry name" value="DNA_pol_IIIA_C"/>
    <property type="match status" value="1"/>
</dbReference>
<dbReference type="FunFam" id="1.10.150.870:FF:000001">
    <property type="entry name" value="DNA polymerase III subunit alpha"/>
    <property type="match status" value="1"/>
</dbReference>
<dbReference type="Pfam" id="PF01336">
    <property type="entry name" value="tRNA_anti-codon"/>
    <property type="match status" value="1"/>
</dbReference>
<dbReference type="InterPro" id="IPR004805">
    <property type="entry name" value="DnaE2/DnaE/PolC"/>
</dbReference>
<keyword evidence="7" id="KW-0235">DNA replication</keyword>
<dbReference type="InterPro" id="IPR016195">
    <property type="entry name" value="Pol/histidinol_Pase-like"/>
</dbReference>
<protein>
    <recommendedName>
        <fullName evidence="3">DNA polymerase III subunit alpha</fullName>
        <ecNumber evidence="2">2.7.7.7</ecNumber>
    </recommendedName>
</protein>
<dbReference type="PANTHER" id="PTHR32294:SF0">
    <property type="entry name" value="DNA POLYMERASE III SUBUNIT ALPHA"/>
    <property type="match status" value="1"/>
</dbReference>
<dbReference type="InterPro" id="IPR004365">
    <property type="entry name" value="NA-bd_OB_tRNA"/>
</dbReference>
<dbReference type="PANTHER" id="PTHR32294">
    <property type="entry name" value="DNA POLYMERASE III SUBUNIT ALPHA"/>
    <property type="match status" value="1"/>
</dbReference>
<dbReference type="InterPro" id="IPR049821">
    <property type="entry name" value="PolIIIA_DnaE1_PHP"/>
</dbReference>
<dbReference type="STRING" id="1548547.BA177_07625"/>
<evidence type="ECO:0000256" key="7">
    <source>
        <dbReference type="ARBA" id="ARBA00022705"/>
    </source>
</evidence>
<dbReference type="SUPFAM" id="SSF89550">
    <property type="entry name" value="PHP domain-like"/>
    <property type="match status" value="1"/>
</dbReference>
<keyword evidence="12" id="KW-1185">Reference proteome</keyword>
<dbReference type="KEGG" id="woc:BA177_07625"/>
<dbReference type="NCBIfam" id="TIGR00594">
    <property type="entry name" value="polc"/>
    <property type="match status" value="1"/>
</dbReference>
<dbReference type="InterPro" id="IPR040982">
    <property type="entry name" value="DNA_pol3_finger"/>
</dbReference>
<dbReference type="Proteomes" id="UP000092695">
    <property type="component" value="Chromosome"/>
</dbReference>
<gene>
    <name evidence="11" type="ORF">BA177_07625</name>
</gene>
<dbReference type="GO" id="GO:0008408">
    <property type="term" value="F:3'-5' exonuclease activity"/>
    <property type="evidence" value="ECO:0007669"/>
    <property type="project" value="InterPro"/>
</dbReference>
<dbReference type="GO" id="GO:0003887">
    <property type="term" value="F:DNA-directed DNA polymerase activity"/>
    <property type="evidence" value="ECO:0007669"/>
    <property type="project" value="UniProtKB-KW"/>
</dbReference>
<dbReference type="Gene3D" id="3.20.20.140">
    <property type="entry name" value="Metal-dependent hydrolases"/>
    <property type="match status" value="1"/>
</dbReference>
<dbReference type="InterPro" id="IPR003141">
    <property type="entry name" value="Pol/His_phosphatase_N"/>
</dbReference>
<reference evidence="11 12" key="1">
    <citation type="submission" date="2016-06" db="EMBL/GenBank/DDBJ databases">
        <title>Complete genome sequence of a deep-branching marine Gamma Proteobacterium Woeseia oceani type strain XK5.</title>
        <authorList>
            <person name="Mu D."/>
            <person name="Du Z."/>
        </authorList>
    </citation>
    <scope>NUCLEOTIDE SEQUENCE [LARGE SCALE GENOMIC DNA]</scope>
    <source>
        <strain evidence="11 12">XK5</strain>
    </source>
</reference>
<name>A0A193LF45_9GAMM</name>
<dbReference type="EMBL" id="CP016268">
    <property type="protein sequence ID" value="ANO51088.1"/>
    <property type="molecule type" value="Genomic_DNA"/>
</dbReference>
<evidence type="ECO:0000313" key="11">
    <source>
        <dbReference type="EMBL" id="ANO51088.1"/>
    </source>
</evidence>
<dbReference type="InterPro" id="IPR029460">
    <property type="entry name" value="DNAPol_HHH"/>
</dbReference>
<dbReference type="Pfam" id="PF07733">
    <property type="entry name" value="DNA_pol3_alpha"/>
    <property type="match status" value="1"/>
</dbReference>
<dbReference type="AlphaFoldDB" id="A0A193LF45"/>
<evidence type="ECO:0000259" key="10">
    <source>
        <dbReference type="SMART" id="SM00481"/>
    </source>
</evidence>
<dbReference type="RefSeq" id="WP_068615000.1">
    <property type="nucleotide sequence ID" value="NZ_CP016268.1"/>
</dbReference>
<proteinExistence type="predicted"/>
<dbReference type="CDD" id="cd04485">
    <property type="entry name" value="DnaE_OBF"/>
    <property type="match status" value="1"/>
</dbReference>
<dbReference type="Pfam" id="PF02811">
    <property type="entry name" value="PHP"/>
    <property type="match status" value="1"/>
</dbReference>